<dbReference type="CDD" id="cd07805">
    <property type="entry name" value="ASKHA_NBD_FGGY_CvXK-like"/>
    <property type="match status" value="1"/>
</dbReference>
<dbReference type="InterPro" id="IPR043129">
    <property type="entry name" value="ATPase_NBD"/>
</dbReference>
<dbReference type="GO" id="GO:0005524">
    <property type="term" value="F:ATP binding"/>
    <property type="evidence" value="ECO:0007669"/>
    <property type="project" value="UniProtKB-KW"/>
</dbReference>
<dbReference type="GO" id="GO:0004856">
    <property type="term" value="F:D-xylulokinase activity"/>
    <property type="evidence" value="ECO:0007669"/>
    <property type="project" value="UniProtKB-EC"/>
</dbReference>
<dbReference type="Pfam" id="PF02782">
    <property type="entry name" value="FGGY_C"/>
    <property type="match status" value="1"/>
</dbReference>
<dbReference type="SUPFAM" id="SSF53067">
    <property type="entry name" value="Actin-like ATPase domain"/>
    <property type="match status" value="2"/>
</dbReference>
<comment type="catalytic activity">
    <reaction evidence="9">
        <text>D-xylulose + ATP = D-xylulose 5-phosphate + ADP + H(+)</text>
        <dbReference type="Rhea" id="RHEA:10964"/>
        <dbReference type="ChEBI" id="CHEBI:15378"/>
        <dbReference type="ChEBI" id="CHEBI:17140"/>
        <dbReference type="ChEBI" id="CHEBI:30616"/>
        <dbReference type="ChEBI" id="CHEBI:57737"/>
        <dbReference type="ChEBI" id="CHEBI:456216"/>
        <dbReference type="EC" id="2.7.1.17"/>
    </reaction>
</comment>
<dbReference type="InterPro" id="IPR050406">
    <property type="entry name" value="FGGY_Carb_Kinase"/>
</dbReference>
<comment type="caution">
    <text evidence="12">The sequence shown here is derived from an EMBL/GenBank/DDBJ whole genome shotgun (WGS) entry which is preliminary data.</text>
</comment>
<dbReference type="RefSeq" id="WP_183338293.1">
    <property type="nucleotide sequence ID" value="NZ_JACHZG010000001.1"/>
</dbReference>
<evidence type="ECO:0000256" key="4">
    <source>
        <dbReference type="ARBA" id="ARBA00022741"/>
    </source>
</evidence>
<comment type="similarity">
    <text evidence="1 8">Belongs to the FGGY kinase family.</text>
</comment>
<evidence type="ECO:0000313" key="12">
    <source>
        <dbReference type="EMBL" id="MBB3327212.1"/>
    </source>
</evidence>
<evidence type="ECO:0000259" key="11">
    <source>
        <dbReference type="Pfam" id="PF02782"/>
    </source>
</evidence>
<dbReference type="GO" id="GO:0005997">
    <property type="term" value="P:xylulose metabolic process"/>
    <property type="evidence" value="ECO:0007669"/>
    <property type="project" value="InterPro"/>
</dbReference>
<evidence type="ECO:0000259" key="10">
    <source>
        <dbReference type="Pfam" id="PF00370"/>
    </source>
</evidence>
<dbReference type="PIRSF" id="PIRSF000538">
    <property type="entry name" value="GlpK"/>
    <property type="match status" value="1"/>
</dbReference>
<proteinExistence type="inferred from homology"/>
<organism evidence="12 13">
    <name type="scientific">Microlunatus antarcticus</name>
    <dbReference type="NCBI Taxonomy" id="53388"/>
    <lineage>
        <taxon>Bacteria</taxon>
        <taxon>Bacillati</taxon>
        <taxon>Actinomycetota</taxon>
        <taxon>Actinomycetes</taxon>
        <taxon>Propionibacteriales</taxon>
        <taxon>Propionibacteriaceae</taxon>
        <taxon>Microlunatus</taxon>
    </lineage>
</organism>
<reference evidence="12 13" key="1">
    <citation type="submission" date="2020-08" db="EMBL/GenBank/DDBJ databases">
        <title>Sequencing the genomes of 1000 actinobacteria strains.</title>
        <authorList>
            <person name="Klenk H.-P."/>
        </authorList>
    </citation>
    <scope>NUCLEOTIDE SEQUENCE [LARGE SCALE GENOMIC DNA]</scope>
    <source>
        <strain evidence="12 13">DSM 11053</strain>
    </source>
</reference>
<evidence type="ECO:0000256" key="2">
    <source>
        <dbReference type="ARBA" id="ARBA00022629"/>
    </source>
</evidence>
<feature type="domain" description="Carbohydrate kinase FGGY C-terminal" evidence="11">
    <location>
        <begin position="255"/>
        <end position="443"/>
    </location>
</feature>
<keyword evidence="13" id="KW-1185">Reference proteome</keyword>
<name>A0A7W5JWR9_9ACTN</name>
<sequence>MIISHDLGTTGDKATLVSDDGEVLAAVTSTYGTDFGPRGKAEQDAEDWWVALCGATQELLRRADVRPEDVEVVSFSGQMMGAVLIDRSGAPVRPAIIWADTRSVAQTAQLVERVGMAEGYKITGHRLNPTYSLSKIMWVRDQEPEVFGRATDVVLAKDFVAYRLTGVLATDPSDASSTNAYDQAAEEWSAPLIEAADLPRSLFPDIVASTAVIGTVTSEAARATGLLAGTPVVMGGGDGPMGALGAGVIAPESGAYAYLGSSSWVSVAADAPLHDPLMRSMTFNHVVPGRYVPTATMQAGGASLEWVVDVLAPGQDDRYVRLLGEAADVQGSEDGLFFLPHLLGERSPYWNPAARAVFAGLGRHHGPAHLTRAVLEGVAFNLYTGLLAFVENGTPIDAVDAIGGAANSPLLLQIFADVWGVPVTRRNLVDEATAVGAAIVGGVGVGIFDDFDVASRFSAELSSQTPDPDRHTRYGREYATFMDAYARLEPWFDRL</sequence>
<evidence type="ECO:0000256" key="8">
    <source>
        <dbReference type="RuleBase" id="RU003733"/>
    </source>
</evidence>
<dbReference type="EC" id="2.7.1.17" evidence="9"/>
<evidence type="ECO:0000256" key="6">
    <source>
        <dbReference type="ARBA" id="ARBA00022840"/>
    </source>
</evidence>
<accession>A0A7W5JWR9</accession>
<evidence type="ECO:0000256" key="1">
    <source>
        <dbReference type="ARBA" id="ARBA00009156"/>
    </source>
</evidence>
<dbReference type="EMBL" id="JACHZG010000001">
    <property type="protein sequence ID" value="MBB3327212.1"/>
    <property type="molecule type" value="Genomic_DNA"/>
</dbReference>
<dbReference type="Pfam" id="PF00370">
    <property type="entry name" value="FGGY_N"/>
    <property type="match status" value="1"/>
</dbReference>
<dbReference type="Gene3D" id="3.30.420.40">
    <property type="match status" value="2"/>
</dbReference>
<dbReference type="InterPro" id="IPR000577">
    <property type="entry name" value="Carb_kinase_FGGY"/>
</dbReference>
<evidence type="ECO:0000256" key="7">
    <source>
        <dbReference type="ARBA" id="ARBA00023277"/>
    </source>
</evidence>
<dbReference type="GO" id="GO:0042732">
    <property type="term" value="P:D-xylose metabolic process"/>
    <property type="evidence" value="ECO:0007669"/>
    <property type="project" value="UniProtKB-KW"/>
</dbReference>
<evidence type="ECO:0000256" key="5">
    <source>
        <dbReference type="ARBA" id="ARBA00022777"/>
    </source>
</evidence>
<dbReference type="NCBIfam" id="TIGR01312">
    <property type="entry name" value="XylB"/>
    <property type="match status" value="1"/>
</dbReference>
<dbReference type="InterPro" id="IPR018484">
    <property type="entry name" value="FGGY_N"/>
</dbReference>
<keyword evidence="3 8" id="KW-0808">Transferase</keyword>
<keyword evidence="6 9" id="KW-0067">ATP-binding</keyword>
<dbReference type="AlphaFoldDB" id="A0A7W5JWR9"/>
<dbReference type="InterPro" id="IPR006000">
    <property type="entry name" value="Xylulokinase"/>
</dbReference>
<dbReference type="Proteomes" id="UP000565572">
    <property type="component" value="Unassembled WGS sequence"/>
</dbReference>
<keyword evidence="4 9" id="KW-0547">Nucleotide-binding</keyword>
<keyword evidence="2 9" id="KW-0859">Xylose metabolism</keyword>
<gene>
    <name evidence="9" type="primary">xylB</name>
    <name evidence="12" type="ORF">FHX39_002156</name>
</gene>
<dbReference type="PANTHER" id="PTHR43095:SF5">
    <property type="entry name" value="XYLULOSE KINASE"/>
    <property type="match status" value="1"/>
</dbReference>
<dbReference type="PROSITE" id="PS00445">
    <property type="entry name" value="FGGY_KINASES_2"/>
    <property type="match status" value="1"/>
</dbReference>
<evidence type="ECO:0000313" key="13">
    <source>
        <dbReference type="Proteomes" id="UP000565572"/>
    </source>
</evidence>
<keyword evidence="7 9" id="KW-0119">Carbohydrate metabolism</keyword>
<dbReference type="InterPro" id="IPR018483">
    <property type="entry name" value="Carb_kinase_FGGY_CS"/>
</dbReference>
<dbReference type="PANTHER" id="PTHR43095">
    <property type="entry name" value="SUGAR KINASE"/>
    <property type="match status" value="1"/>
</dbReference>
<dbReference type="InterPro" id="IPR018485">
    <property type="entry name" value="FGGY_C"/>
</dbReference>
<evidence type="ECO:0000256" key="9">
    <source>
        <dbReference type="RuleBase" id="RU364073"/>
    </source>
</evidence>
<feature type="domain" description="Carbohydrate kinase FGGY N-terminal" evidence="10">
    <location>
        <begin position="1"/>
        <end position="245"/>
    </location>
</feature>
<evidence type="ECO:0000256" key="3">
    <source>
        <dbReference type="ARBA" id="ARBA00022679"/>
    </source>
</evidence>
<keyword evidence="5 8" id="KW-0418">Kinase</keyword>
<protein>
    <recommendedName>
        <fullName evidence="9">Xylulose kinase</fullName>
        <shortName evidence="9">Xylulokinase</shortName>
        <ecNumber evidence="9">2.7.1.17</ecNumber>
    </recommendedName>
</protein>